<proteinExistence type="predicted"/>
<evidence type="ECO:0000313" key="2">
    <source>
        <dbReference type="Proteomes" id="UP000321306"/>
    </source>
</evidence>
<dbReference type="AlphaFoldDB" id="A0A511NAT0"/>
<organism evidence="1 2">
    <name type="scientific">Deinococcus cellulosilyticus (strain DSM 18568 / NBRC 106333 / KACC 11606 / 5516J-15)</name>
    <dbReference type="NCBI Taxonomy" id="1223518"/>
    <lineage>
        <taxon>Bacteria</taxon>
        <taxon>Thermotogati</taxon>
        <taxon>Deinococcota</taxon>
        <taxon>Deinococci</taxon>
        <taxon>Deinococcales</taxon>
        <taxon>Deinococcaceae</taxon>
        <taxon>Deinococcus</taxon>
    </lineage>
</organism>
<keyword evidence="2" id="KW-1185">Reference proteome</keyword>
<dbReference type="EMBL" id="BJXB01000048">
    <property type="protein sequence ID" value="GEM49934.1"/>
    <property type="molecule type" value="Genomic_DNA"/>
</dbReference>
<name>A0A511NAT0_DEIC1</name>
<accession>A0A511NAT0</accession>
<sequence length="69" mass="7690">MQDAQVPLGLLEIEEEAGKFLGGLGFFFKGPQQHLPVRMGDEEVTSDVVALQHDTTPFDIYQNDLTKVK</sequence>
<dbReference type="Proteomes" id="UP000321306">
    <property type="component" value="Unassembled WGS sequence"/>
</dbReference>
<reference evidence="1 2" key="1">
    <citation type="submission" date="2019-07" db="EMBL/GenBank/DDBJ databases">
        <title>Whole genome shotgun sequence of Deinococcus cellulosilyticus NBRC 106333.</title>
        <authorList>
            <person name="Hosoyama A."/>
            <person name="Uohara A."/>
            <person name="Ohji S."/>
            <person name="Ichikawa N."/>
        </authorList>
    </citation>
    <scope>NUCLEOTIDE SEQUENCE [LARGE SCALE GENOMIC DNA]</scope>
    <source>
        <strain evidence="1 2">NBRC 106333</strain>
    </source>
</reference>
<protein>
    <submittedName>
        <fullName evidence="1">Uncharacterized protein</fullName>
    </submittedName>
</protein>
<evidence type="ECO:0000313" key="1">
    <source>
        <dbReference type="EMBL" id="GEM49934.1"/>
    </source>
</evidence>
<gene>
    <name evidence="1" type="ORF">DC3_55690</name>
</gene>
<comment type="caution">
    <text evidence="1">The sequence shown here is derived from an EMBL/GenBank/DDBJ whole genome shotgun (WGS) entry which is preliminary data.</text>
</comment>